<keyword evidence="1" id="KW-0472">Membrane</keyword>
<dbReference type="KEGG" id="sgm:GCM10017557_35120"/>
<keyword evidence="3" id="KW-1185">Reference proteome</keyword>
<evidence type="ECO:0000313" key="3">
    <source>
        <dbReference type="Proteomes" id="UP000516444"/>
    </source>
</evidence>
<name>A0A7G1NYX9_9ACTN</name>
<dbReference type="AlphaFoldDB" id="A0A7G1NYX9"/>
<dbReference type="Proteomes" id="UP000516444">
    <property type="component" value="Chromosome"/>
</dbReference>
<proteinExistence type="predicted"/>
<protein>
    <submittedName>
        <fullName evidence="2">Uncharacterized protein</fullName>
    </submittedName>
</protein>
<feature type="transmembrane region" description="Helical" evidence="1">
    <location>
        <begin position="37"/>
        <end position="62"/>
    </location>
</feature>
<dbReference type="EMBL" id="AP023440">
    <property type="protein sequence ID" value="BCL28653.1"/>
    <property type="molecule type" value="Genomic_DNA"/>
</dbReference>
<keyword evidence="1" id="KW-1133">Transmembrane helix</keyword>
<organism evidence="2 3">
    <name type="scientific">Streptomyces aurantiacus</name>
    <dbReference type="NCBI Taxonomy" id="47760"/>
    <lineage>
        <taxon>Bacteria</taxon>
        <taxon>Bacillati</taxon>
        <taxon>Actinomycetota</taxon>
        <taxon>Actinomycetes</taxon>
        <taxon>Kitasatosporales</taxon>
        <taxon>Streptomycetaceae</taxon>
        <taxon>Streptomyces</taxon>
        <taxon>Streptomyces aurantiacus group</taxon>
    </lineage>
</organism>
<reference evidence="2 3" key="1">
    <citation type="journal article" date="2014" name="Int. J. Syst. Evol. Microbiol.">
        <title>Complete genome sequence of Corynebacterium casei LMG S-19264T (=DSM 44701T), isolated from a smear-ripened cheese.</title>
        <authorList>
            <consortium name="US DOE Joint Genome Institute (JGI-PGF)"/>
            <person name="Walter F."/>
            <person name="Albersmeier A."/>
            <person name="Kalinowski J."/>
            <person name="Ruckert C."/>
        </authorList>
    </citation>
    <scope>NUCLEOTIDE SEQUENCE [LARGE SCALE GENOMIC DNA]</scope>
    <source>
        <strain evidence="2 3">JCM 4677</strain>
    </source>
</reference>
<keyword evidence="1" id="KW-0812">Transmembrane</keyword>
<accession>A0A7G1NYX9</accession>
<evidence type="ECO:0000256" key="1">
    <source>
        <dbReference type="SAM" id="Phobius"/>
    </source>
</evidence>
<gene>
    <name evidence="2" type="ORF">GCM10017557_35120</name>
</gene>
<sequence>MTSLHDGFHNCQSSALANYPSIELIPAIPLAAMDEGLAALAGAAIGAAASATGAGLAFGAAVKQERIQARAEHAQWRRQVRRDAYLAFHALIEDVYNKNWDVMEDMSLQGALTPAHVPTSLHEARRAASEVMEPIRRARGVVQVEGPPSIYRLAYQLDLLAHIILDEVAILQSRPSPEMDAIRQADGKLRALQAGAEGFLNAAAKVLDDPEPTAPVSRARR</sequence>
<evidence type="ECO:0000313" key="2">
    <source>
        <dbReference type="EMBL" id="BCL28653.1"/>
    </source>
</evidence>